<dbReference type="InterPro" id="IPR026444">
    <property type="entry name" value="Secre_tail"/>
</dbReference>
<keyword evidence="4" id="KW-1185">Reference proteome</keyword>
<gene>
    <name evidence="3" type="ORF">WMW71_12540</name>
</gene>
<sequence length="790" mass="82042">MSATAPTDRTIDVTLTITANTNQRFGGYQAGINFNTAIINGGTISAAYVPNSKSPELAAMIIPTPGVATAGHIRLSLQALSGANGVDMAQGTTLTLGTYKITNTVAWTTGSNANLWLQNVLASGKTNSLVNGYPFGLTTPATSYTTTAPVAGSLALGYTQASPLSLFLNASTPDCATLGNAVTTPVTCFAGTDGTATITLSALTPSVPAITYTIDGGLAQNATLVNGSFTITGLAVGTYSVVISNAGCPDLTVPVTISGPTTPLTNVTNESACDSYLWSVTGLTYTSSGSYNGTSVNGSGCVVNETLNLTITNNPLDYANLQFPASATICEGSTLTAYGQVYELGLTEAPGQAPGISVEFGLSTTNTNPATWTNWSSASFNVQVGNNDEYLFTTNSALASGTYYYTFRYAQTGCTGWQYGGFPNGFWNGTTQNSGLLTITPSTSNTITATACDTYTWSVNGTIYTASGTYTSVVGCHTETLNLTITPSTSNTTTATACDTYTWSVNGTIYTASGTYTSVVGCHTETLNLTITPSTSNTTTATACDTYTWSVNGTTYTASGTYTSVVGCHTETLNLTITPSTSNTTTATACDTYTWSVNGTTYTASGTYTSVVGCHTETLNLTINSAEAPTGNSTQTVSVNDLNDATLEDLVVSPTTVIWYATLADAQNQVNPLPITTVLTNGSTYYAVNVSSGCPSTPFAITVTVALGIDGIDEINFIVYPNPTSGIVNIKYTENISKVTLMNLLGQVILEEKPNLAEVTINLSSLPSATYLVKVESNGKVRIVKLIKKD</sequence>
<protein>
    <submittedName>
        <fullName evidence="3">T9SS type A sorting domain-containing protein</fullName>
    </submittedName>
</protein>
<reference evidence="3 4" key="1">
    <citation type="submission" date="2024-04" db="EMBL/GenBank/DDBJ databases">
        <title>draft genome sequnece of Flavobacterium buctense JCM 30750.</title>
        <authorList>
            <person name="Kim D.-U."/>
        </authorList>
    </citation>
    <scope>NUCLEOTIDE SEQUENCE [LARGE SCALE GENOMIC DNA]</scope>
    <source>
        <strain evidence="3 4">JCM 30750</strain>
    </source>
</reference>
<dbReference type="Pfam" id="PF18962">
    <property type="entry name" value="Por_Secre_tail"/>
    <property type="match status" value="1"/>
</dbReference>
<keyword evidence="1" id="KW-0732">Signal</keyword>
<comment type="caution">
    <text evidence="3">The sequence shown here is derived from an EMBL/GenBank/DDBJ whole genome shotgun (WGS) entry which is preliminary data.</text>
</comment>
<dbReference type="Proteomes" id="UP001491349">
    <property type="component" value="Unassembled WGS sequence"/>
</dbReference>
<evidence type="ECO:0000256" key="1">
    <source>
        <dbReference type="ARBA" id="ARBA00022729"/>
    </source>
</evidence>
<dbReference type="NCBIfam" id="TIGR04183">
    <property type="entry name" value="Por_Secre_tail"/>
    <property type="match status" value="1"/>
</dbReference>
<organism evidence="3 4">
    <name type="scientific">Flavobacterium buctense</name>
    <dbReference type="NCBI Taxonomy" id="1648146"/>
    <lineage>
        <taxon>Bacteria</taxon>
        <taxon>Pseudomonadati</taxon>
        <taxon>Bacteroidota</taxon>
        <taxon>Flavobacteriia</taxon>
        <taxon>Flavobacteriales</taxon>
        <taxon>Flavobacteriaceae</taxon>
        <taxon>Flavobacterium</taxon>
    </lineage>
</organism>
<dbReference type="EMBL" id="JBBPCB010000010">
    <property type="protein sequence ID" value="MEK8181172.1"/>
    <property type="molecule type" value="Genomic_DNA"/>
</dbReference>
<proteinExistence type="predicted"/>
<dbReference type="RefSeq" id="WP_341432496.1">
    <property type="nucleotide sequence ID" value="NZ_JBBPCB010000010.1"/>
</dbReference>
<evidence type="ECO:0000313" key="4">
    <source>
        <dbReference type="Proteomes" id="UP001491349"/>
    </source>
</evidence>
<feature type="domain" description="Secretion system C-terminal sorting" evidence="2">
    <location>
        <begin position="719"/>
        <end position="787"/>
    </location>
</feature>
<name>A0ABU9E6N6_9FLAO</name>
<accession>A0ABU9E6N6</accession>
<evidence type="ECO:0000259" key="2">
    <source>
        <dbReference type="Pfam" id="PF18962"/>
    </source>
</evidence>
<evidence type="ECO:0000313" key="3">
    <source>
        <dbReference type="EMBL" id="MEK8181172.1"/>
    </source>
</evidence>